<comment type="caution">
    <text evidence="4">The sequence shown here is derived from an EMBL/GenBank/DDBJ whole genome shotgun (WGS) entry which is preliminary data.</text>
</comment>
<reference evidence="4 5" key="1">
    <citation type="submission" date="2024-12" db="EMBL/GenBank/DDBJ databases">
        <title>Forecasting of Potato common scab and diversities of Pathogenic streptomyces spp. in china.</title>
        <authorList>
            <person name="Handique U."/>
            <person name="Wu J."/>
        </authorList>
    </citation>
    <scope>NUCLEOTIDE SEQUENCE [LARGE SCALE GENOMIC DNA]</scope>
    <source>
        <strain evidence="4 5">ZRIMU1585</strain>
    </source>
</reference>
<dbReference type="PANTHER" id="PTHR43072">
    <property type="entry name" value="N-ACETYLTRANSFERASE"/>
    <property type="match status" value="1"/>
</dbReference>
<dbReference type="SUPFAM" id="SSF55729">
    <property type="entry name" value="Acyl-CoA N-acyltransferases (Nat)"/>
    <property type="match status" value="1"/>
</dbReference>
<dbReference type="InterPro" id="IPR000182">
    <property type="entry name" value="GNAT_dom"/>
</dbReference>
<gene>
    <name evidence="4" type="ORF">ACKI1S_35930</name>
</gene>
<evidence type="ECO:0000256" key="2">
    <source>
        <dbReference type="ARBA" id="ARBA00023315"/>
    </source>
</evidence>
<dbReference type="Pfam" id="PF00583">
    <property type="entry name" value="Acetyltransf_1"/>
    <property type="match status" value="1"/>
</dbReference>
<feature type="domain" description="N-acetyltransferase" evidence="3">
    <location>
        <begin position="11"/>
        <end position="187"/>
    </location>
</feature>
<dbReference type="RefSeq" id="WP_369280186.1">
    <property type="nucleotide sequence ID" value="NZ_JBJVMW010000023.1"/>
</dbReference>
<keyword evidence="2" id="KW-0012">Acyltransferase</keyword>
<dbReference type="PANTHER" id="PTHR43072:SF23">
    <property type="entry name" value="UPF0039 PROTEIN C11D3.02C"/>
    <property type="match status" value="1"/>
</dbReference>
<evidence type="ECO:0000313" key="5">
    <source>
        <dbReference type="Proteomes" id="UP001631993"/>
    </source>
</evidence>
<organism evidence="4 5">
    <name type="scientific">Streptomyces galilaeus</name>
    <dbReference type="NCBI Taxonomy" id="33899"/>
    <lineage>
        <taxon>Bacteria</taxon>
        <taxon>Bacillati</taxon>
        <taxon>Actinomycetota</taxon>
        <taxon>Actinomycetes</taxon>
        <taxon>Kitasatosporales</taxon>
        <taxon>Streptomycetaceae</taxon>
        <taxon>Streptomyces</taxon>
    </lineage>
</organism>
<dbReference type="PROSITE" id="PS51186">
    <property type="entry name" value="GNAT"/>
    <property type="match status" value="1"/>
</dbReference>
<protein>
    <submittedName>
        <fullName evidence="4">N-acetyltransferase family protein</fullName>
    </submittedName>
</protein>
<accession>A0ABW9ITZ3</accession>
<keyword evidence="5" id="KW-1185">Reference proteome</keyword>
<keyword evidence="1" id="KW-0808">Transferase</keyword>
<dbReference type="Proteomes" id="UP001631993">
    <property type="component" value="Unassembled WGS sequence"/>
</dbReference>
<dbReference type="EMBL" id="JBJVNE010000021">
    <property type="protein sequence ID" value="MFM9651532.1"/>
    <property type="molecule type" value="Genomic_DNA"/>
</dbReference>
<dbReference type="Gene3D" id="3.40.630.30">
    <property type="match status" value="1"/>
</dbReference>
<sequence length="188" mass="19880">MVPIYEKREVVRVRPATTADGEAIRAIRNHAVATSTALWTDTRQSPADAAAWLAVHLARGSALVAEAGGQGCESGQSGESGEGGEIVGFAVYGPWRDLDGYRHTVENSVYVREGSQGLGIGRALLGALVDAARAAGHHSMIAGIESGNAPSVRLHRRFGFTEVGTVPEAGLKFGRWFDLTLMRLALEG</sequence>
<name>A0ABW9ITZ3_STRGJ</name>
<proteinExistence type="predicted"/>
<dbReference type="CDD" id="cd04301">
    <property type="entry name" value="NAT_SF"/>
    <property type="match status" value="1"/>
</dbReference>
<evidence type="ECO:0000256" key="1">
    <source>
        <dbReference type="ARBA" id="ARBA00022679"/>
    </source>
</evidence>
<dbReference type="InterPro" id="IPR016181">
    <property type="entry name" value="Acyl_CoA_acyltransferase"/>
</dbReference>
<evidence type="ECO:0000313" key="4">
    <source>
        <dbReference type="EMBL" id="MFM9651532.1"/>
    </source>
</evidence>
<evidence type="ECO:0000259" key="3">
    <source>
        <dbReference type="PROSITE" id="PS51186"/>
    </source>
</evidence>